<keyword evidence="8" id="KW-0472">Membrane</keyword>
<keyword evidence="4" id="KW-0138">CF(0)</keyword>
<dbReference type="AlphaFoldDB" id="B3MJF7"/>
<evidence type="ECO:0008006" key="12">
    <source>
        <dbReference type="Google" id="ProtNLM"/>
    </source>
</evidence>
<evidence type="ECO:0000313" key="10">
    <source>
        <dbReference type="EMBL" id="EDV31367.1"/>
    </source>
</evidence>
<dbReference type="PhylomeDB" id="B3MJF7"/>
<evidence type="ECO:0000256" key="4">
    <source>
        <dbReference type="ARBA" id="ARBA00022547"/>
    </source>
</evidence>
<dbReference type="eggNOG" id="KOG4103">
    <property type="taxonomic scope" value="Eukaryota"/>
</dbReference>
<gene>
    <name evidence="10" type="primary">Dana\GF15319</name>
    <name evidence="10" type="synonym">dana_GLEANR_16086</name>
    <name evidence="10" type="ORF">GF15319</name>
</gene>
<evidence type="ECO:0000256" key="5">
    <source>
        <dbReference type="ARBA" id="ARBA00022781"/>
    </source>
</evidence>
<proteinExistence type="inferred from homology"/>
<dbReference type="GO" id="GO:0015986">
    <property type="term" value="P:proton motive force-driven ATP synthesis"/>
    <property type="evidence" value="ECO:0007669"/>
    <property type="project" value="InterPro"/>
</dbReference>
<dbReference type="Proteomes" id="UP000007801">
    <property type="component" value="Unassembled WGS sequence"/>
</dbReference>
<dbReference type="GO" id="GO:0031966">
    <property type="term" value="C:mitochondrial membrane"/>
    <property type="evidence" value="ECO:0007669"/>
    <property type="project" value="UniProtKB-SubCell"/>
</dbReference>
<name>B3MJF7_DROAN</name>
<sequence>MAQLVAKAKVLVNQLIVAGRPKFEEFLKYAKVELTPPMPADFKTLKKTAEATAKEAKNVKNAKGKAQRLGLGQVKVRDAWLNILVTVEVITWFYMGEVIGRRHFVGYKV</sequence>
<accession>B3MJF7</accession>
<dbReference type="Pfam" id="PF04718">
    <property type="entry name" value="ATP-synt_G"/>
    <property type="match status" value="1"/>
</dbReference>
<dbReference type="OrthoDB" id="437at2759"/>
<comment type="similarity">
    <text evidence="2">Belongs to the ATPase g subunit family.</text>
</comment>
<dbReference type="PANTHER" id="PTHR12386">
    <property type="entry name" value="ATP SYNTHASE SUBUNIT"/>
    <property type="match status" value="1"/>
</dbReference>
<dbReference type="OMA" id="FYMGEVI"/>
<protein>
    <recommendedName>
        <fullName evidence="12">ATP synthase subunit</fullName>
    </recommendedName>
</protein>
<evidence type="ECO:0000256" key="2">
    <source>
        <dbReference type="ARBA" id="ARBA00005699"/>
    </source>
</evidence>
<keyword evidence="7" id="KW-0496">Mitochondrion</keyword>
<keyword evidence="6" id="KW-0406">Ion transport</keyword>
<evidence type="ECO:0000256" key="7">
    <source>
        <dbReference type="ARBA" id="ARBA00023128"/>
    </source>
</evidence>
<keyword evidence="11" id="KW-1185">Reference proteome</keyword>
<dbReference type="FunCoup" id="B3MJF7">
    <property type="interactions" value="141"/>
</dbReference>
<dbReference type="GO" id="GO:0015078">
    <property type="term" value="F:proton transmembrane transporter activity"/>
    <property type="evidence" value="ECO:0007669"/>
    <property type="project" value="InterPro"/>
</dbReference>
<dbReference type="GO" id="GO:0045259">
    <property type="term" value="C:proton-transporting ATP synthase complex"/>
    <property type="evidence" value="ECO:0007669"/>
    <property type="project" value="UniProtKB-KW"/>
</dbReference>
<dbReference type="CTD" id="34054"/>
<dbReference type="STRING" id="7217.B3MJF7"/>
<evidence type="ECO:0000256" key="8">
    <source>
        <dbReference type="ARBA" id="ARBA00023136"/>
    </source>
</evidence>
<keyword evidence="5" id="KW-0375">Hydrogen ion transport</keyword>
<dbReference type="GeneID" id="6498132"/>
<dbReference type="EMBL" id="CH902620">
    <property type="protein sequence ID" value="EDV31367.1"/>
    <property type="molecule type" value="Genomic_DNA"/>
</dbReference>
<dbReference type="InParanoid" id="B3MJF7"/>
<dbReference type="KEGG" id="dan:6498132"/>
<comment type="subcellular location">
    <subcellularLocation>
        <location evidence="1">Mitochondrion membrane</location>
    </subcellularLocation>
</comment>
<evidence type="ECO:0000256" key="9">
    <source>
        <dbReference type="ARBA" id="ARBA00023310"/>
    </source>
</evidence>
<reference evidence="10 11" key="1">
    <citation type="journal article" date="2007" name="Nature">
        <title>Evolution of genes and genomes on the Drosophila phylogeny.</title>
        <authorList>
            <consortium name="Drosophila 12 Genomes Consortium"/>
            <person name="Clark A.G."/>
            <person name="Eisen M.B."/>
            <person name="Smith D.R."/>
            <person name="Bergman C.M."/>
            <person name="Oliver B."/>
            <person name="Markow T.A."/>
            <person name="Kaufman T.C."/>
            <person name="Kellis M."/>
            <person name="Gelbart W."/>
            <person name="Iyer V.N."/>
            <person name="Pollard D.A."/>
            <person name="Sackton T.B."/>
            <person name="Larracuente A.M."/>
            <person name="Singh N.D."/>
            <person name="Abad J.P."/>
            <person name="Abt D.N."/>
            <person name="Adryan B."/>
            <person name="Aguade M."/>
            <person name="Akashi H."/>
            <person name="Anderson W.W."/>
            <person name="Aquadro C.F."/>
            <person name="Ardell D.H."/>
            <person name="Arguello R."/>
            <person name="Artieri C.G."/>
            <person name="Barbash D.A."/>
            <person name="Barker D."/>
            <person name="Barsanti P."/>
            <person name="Batterham P."/>
            <person name="Batzoglou S."/>
            <person name="Begun D."/>
            <person name="Bhutkar A."/>
            <person name="Blanco E."/>
            <person name="Bosak S.A."/>
            <person name="Bradley R.K."/>
            <person name="Brand A.D."/>
            <person name="Brent M.R."/>
            <person name="Brooks A.N."/>
            <person name="Brown R.H."/>
            <person name="Butlin R.K."/>
            <person name="Caggese C."/>
            <person name="Calvi B.R."/>
            <person name="Bernardo de Carvalho A."/>
            <person name="Caspi A."/>
            <person name="Castrezana S."/>
            <person name="Celniker S.E."/>
            <person name="Chang J.L."/>
            <person name="Chapple C."/>
            <person name="Chatterji S."/>
            <person name="Chinwalla A."/>
            <person name="Civetta A."/>
            <person name="Clifton S.W."/>
            <person name="Comeron J.M."/>
            <person name="Costello J.C."/>
            <person name="Coyne J.A."/>
            <person name="Daub J."/>
            <person name="David R.G."/>
            <person name="Delcher A.L."/>
            <person name="Delehaunty K."/>
            <person name="Do C.B."/>
            <person name="Ebling H."/>
            <person name="Edwards K."/>
            <person name="Eickbush T."/>
            <person name="Evans J.D."/>
            <person name="Filipski A."/>
            <person name="Findeiss S."/>
            <person name="Freyhult E."/>
            <person name="Fulton L."/>
            <person name="Fulton R."/>
            <person name="Garcia A.C."/>
            <person name="Gardiner A."/>
            <person name="Garfield D.A."/>
            <person name="Garvin B.E."/>
            <person name="Gibson G."/>
            <person name="Gilbert D."/>
            <person name="Gnerre S."/>
            <person name="Godfrey J."/>
            <person name="Good R."/>
            <person name="Gotea V."/>
            <person name="Gravely B."/>
            <person name="Greenberg A.J."/>
            <person name="Griffiths-Jones S."/>
            <person name="Gross S."/>
            <person name="Guigo R."/>
            <person name="Gustafson E.A."/>
            <person name="Haerty W."/>
            <person name="Hahn M.W."/>
            <person name="Halligan D.L."/>
            <person name="Halpern A.L."/>
            <person name="Halter G.M."/>
            <person name="Han M.V."/>
            <person name="Heger A."/>
            <person name="Hillier L."/>
            <person name="Hinrichs A.S."/>
            <person name="Holmes I."/>
            <person name="Hoskins R.A."/>
            <person name="Hubisz M.J."/>
            <person name="Hultmark D."/>
            <person name="Huntley M.A."/>
            <person name="Jaffe D.B."/>
            <person name="Jagadeeshan S."/>
            <person name="Jeck W.R."/>
            <person name="Johnson J."/>
            <person name="Jones C.D."/>
            <person name="Jordan W.C."/>
            <person name="Karpen G.H."/>
            <person name="Kataoka E."/>
            <person name="Keightley P.D."/>
            <person name="Kheradpour P."/>
            <person name="Kirkness E.F."/>
            <person name="Koerich L.B."/>
            <person name="Kristiansen K."/>
            <person name="Kudrna D."/>
            <person name="Kulathinal R.J."/>
            <person name="Kumar S."/>
            <person name="Kwok R."/>
            <person name="Lander E."/>
            <person name="Langley C.H."/>
            <person name="Lapoint R."/>
            <person name="Lazzaro B.P."/>
            <person name="Lee S.J."/>
            <person name="Levesque L."/>
            <person name="Li R."/>
            <person name="Lin C.F."/>
            <person name="Lin M.F."/>
            <person name="Lindblad-Toh K."/>
            <person name="Llopart A."/>
            <person name="Long M."/>
            <person name="Low L."/>
            <person name="Lozovsky E."/>
            <person name="Lu J."/>
            <person name="Luo M."/>
            <person name="Machado C.A."/>
            <person name="Makalowski W."/>
            <person name="Marzo M."/>
            <person name="Matsuda M."/>
            <person name="Matzkin L."/>
            <person name="McAllister B."/>
            <person name="McBride C.S."/>
            <person name="McKernan B."/>
            <person name="McKernan K."/>
            <person name="Mendez-Lago M."/>
            <person name="Minx P."/>
            <person name="Mollenhauer M.U."/>
            <person name="Montooth K."/>
            <person name="Mount S.M."/>
            <person name="Mu X."/>
            <person name="Myers E."/>
            <person name="Negre B."/>
            <person name="Newfeld S."/>
            <person name="Nielsen R."/>
            <person name="Noor M.A."/>
            <person name="O'Grady P."/>
            <person name="Pachter L."/>
            <person name="Papaceit M."/>
            <person name="Parisi M.J."/>
            <person name="Parisi M."/>
            <person name="Parts L."/>
            <person name="Pedersen J.S."/>
            <person name="Pesole G."/>
            <person name="Phillippy A.M."/>
            <person name="Ponting C.P."/>
            <person name="Pop M."/>
            <person name="Porcelli D."/>
            <person name="Powell J.R."/>
            <person name="Prohaska S."/>
            <person name="Pruitt K."/>
            <person name="Puig M."/>
            <person name="Quesneville H."/>
            <person name="Ram K.R."/>
            <person name="Rand D."/>
            <person name="Rasmussen M.D."/>
            <person name="Reed L.K."/>
            <person name="Reenan R."/>
            <person name="Reily A."/>
            <person name="Remington K.A."/>
            <person name="Rieger T.T."/>
            <person name="Ritchie M.G."/>
            <person name="Robin C."/>
            <person name="Rogers Y.H."/>
            <person name="Rohde C."/>
            <person name="Rozas J."/>
            <person name="Rubenfield M.J."/>
            <person name="Ruiz A."/>
            <person name="Russo S."/>
            <person name="Salzberg S.L."/>
            <person name="Sanchez-Gracia A."/>
            <person name="Saranga D.J."/>
            <person name="Sato H."/>
            <person name="Schaeffer S.W."/>
            <person name="Schatz M.C."/>
            <person name="Schlenke T."/>
            <person name="Schwartz R."/>
            <person name="Segarra C."/>
            <person name="Singh R.S."/>
            <person name="Sirot L."/>
            <person name="Sirota M."/>
            <person name="Sisneros N.B."/>
            <person name="Smith C.D."/>
            <person name="Smith T.F."/>
            <person name="Spieth J."/>
            <person name="Stage D.E."/>
            <person name="Stark A."/>
            <person name="Stephan W."/>
            <person name="Strausberg R.L."/>
            <person name="Strempel S."/>
            <person name="Sturgill D."/>
            <person name="Sutton G."/>
            <person name="Sutton G.G."/>
            <person name="Tao W."/>
            <person name="Teichmann S."/>
            <person name="Tobari Y.N."/>
            <person name="Tomimura Y."/>
            <person name="Tsolas J.M."/>
            <person name="Valente V.L."/>
            <person name="Venter E."/>
            <person name="Venter J.C."/>
            <person name="Vicario S."/>
            <person name="Vieira F.G."/>
            <person name="Vilella A.J."/>
            <person name="Villasante A."/>
            <person name="Walenz B."/>
            <person name="Wang J."/>
            <person name="Wasserman M."/>
            <person name="Watts T."/>
            <person name="Wilson D."/>
            <person name="Wilson R.K."/>
            <person name="Wing R.A."/>
            <person name="Wolfner M.F."/>
            <person name="Wong A."/>
            <person name="Wong G.K."/>
            <person name="Wu C.I."/>
            <person name="Wu G."/>
            <person name="Yamamoto D."/>
            <person name="Yang H.P."/>
            <person name="Yang S.P."/>
            <person name="Yorke J.A."/>
            <person name="Yoshida K."/>
            <person name="Zdobnov E."/>
            <person name="Zhang P."/>
            <person name="Zhang Y."/>
            <person name="Zimin A.V."/>
            <person name="Baldwin J."/>
            <person name="Abdouelleil A."/>
            <person name="Abdulkadir J."/>
            <person name="Abebe A."/>
            <person name="Abera B."/>
            <person name="Abreu J."/>
            <person name="Acer S.C."/>
            <person name="Aftuck L."/>
            <person name="Alexander A."/>
            <person name="An P."/>
            <person name="Anderson E."/>
            <person name="Anderson S."/>
            <person name="Arachi H."/>
            <person name="Azer M."/>
            <person name="Bachantsang P."/>
            <person name="Barry A."/>
            <person name="Bayul T."/>
            <person name="Berlin A."/>
            <person name="Bessette D."/>
            <person name="Bloom T."/>
            <person name="Blye J."/>
            <person name="Boguslavskiy L."/>
            <person name="Bonnet C."/>
            <person name="Boukhgalter B."/>
            <person name="Bourzgui I."/>
            <person name="Brown A."/>
            <person name="Cahill P."/>
            <person name="Channer S."/>
            <person name="Cheshatsang Y."/>
            <person name="Chuda L."/>
            <person name="Citroen M."/>
            <person name="Collymore A."/>
            <person name="Cooke P."/>
            <person name="Costello M."/>
            <person name="D'Aco K."/>
            <person name="Daza R."/>
            <person name="De Haan G."/>
            <person name="DeGray S."/>
            <person name="DeMaso C."/>
            <person name="Dhargay N."/>
            <person name="Dooley K."/>
            <person name="Dooley E."/>
            <person name="Doricent M."/>
            <person name="Dorje P."/>
            <person name="Dorjee K."/>
            <person name="Dupes A."/>
            <person name="Elong R."/>
            <person name="Falk J."/>
            <person name="Farina A."/>
            <person name="Faro S."/>
            <person name="Ferguson D."/>
            <person name="Fisher S."/>
            <person name="Foley C.D."/>
            <person name="Franke A."/>
            <person name="Friedrich D."/>
            <person name="Gadbois L."/>
            <person name="Gearin G."/>
            <person name="Gearin C.R."/>
            <person name="Giannoukos G."/>
            <person name="Goode T."/>
            <person name="Graham J."/>
            <person name="Grandbois E."/>
            <person name="Grewal S."/>
            <person name="Gyaltsen K."/>
            <person name="Hafez N."/>
            <person name="Hagos B."/>
            <person name="Hall J."/>
            <person name="Henson C."/>
            <person name="Hollinger A."/>
            <person name="Honan T."/>
            <person name="Huard M.D."/>
            <person name="Hughes L."/>
            <person name="Hurhula B."/>
            <person name="Husby M.E."/>
            <person name="Kamat A."/>
            <person name="Kanga B."/>
            <person name="Kashin S."/>
            <person name="Khazanovich D."/>
            <person name="Kisner P."/>
            <person name="Lance K."/>
            <person name="Lara M."/>
            <person name="Lee W."/>
            <person name="Lennon N."/>
            <person name="Letendre F."/>
            <person name="LeVine R."/>
            <person name="Lipovsky A."/>
            <person name="Liu X."/>
            <person name="Liu J."/>
            <person name="Liu S."/>
            <person name="Lokyitsang T."/>
            <person name="Lokyitsang Y."/>
            <person name="Lubonja R."/>
            <person name="Lui A."/>
            <person name="MacDonald P."/>
            <person name="Magnisalis V."/>
            <person name="Maru K."/>
            <person name="Matthews C."/>
            <person name="McCusker W."/>
            <person name="McDonough S."/>
            <person name="Mehta T."/>
            <person name="Meldrim J."/>
            <person name="Meneus L."/>
            <person name="Mihai O."/>
            <person name="Mihalev A."/>
            <person name="Mihova T."/>
            <person name="Mittelman R."/>
            <person name="Mlenga V."/>
            <person name="Montmayeur A."/>
            <person name="Mulrain L."/>
            <person name="Navidi A."/>
            <person name="Naylor J."/>
            <person name="Negash T."/>
            <person name="Nguyen T."/>
            <person name="Nguyen N."/>
            <person name="Nicol R."/>
            <person name="Norbu C."/>
            <person name="Norbu N."/>
            <person name="Novod N."/>
            <person name="O'Neill B."/>
            <person name="Osman S."/>
            <person name="Markiewicz E."/>
            <person name="Oyono O.L."/>
            <person name="Patti C."/>
            <person name="Phunkhang P."/>
            <person name="Pierre F."/>
            <person name="Priest M."/>
            <person name="Raghuraman S."/>
            <person name="Rege F."/>
            <person name="Reyes R."/>
            <person name="Rise C."/>
            <person name="Rogov P."/>
            <person name="Ross K."/>
            <person name="Ryan E."/>
            <person name="Settipalli S."/>
            <person name="Shea T."/>
            <person name="Sherpa N."/>
            <person name="Shi L."/>
            <person name="Shih D."/>
            <person name="Sparrow T."/>
            <person name="Spaulding J."/>
            <person name="Stalker J."/>
            <person name="Stange-Thomann N."/>
            <person name="Stavropoulos S."/>
            <person name="Stone C."/>
            <person name="Strader C."/>
            <person name="Tesfaye S."/>
            <person name="Thomson T."/>
            <person name="Thoulutsang Y."/>
            <person name="Thoulutsang D."/>
            <person name="Topham K."/>
            <person name="Topping I."/>
            <person name="Tsamla T."/>
            <person name="Vassiliev H."/>
            <person name="Vo A."/>
            <person name="Wangchuk T."/>
            <person name="Wangdi T."/>
            <person name="Weiand M."/>
            <person name="Wilkinson J."/>
            <person name="Wilson A."/>
            <person name="Yadav S."/>
            <person name="Young G."/>
            <person name="Yu Q."/>
            <person name="Zembek L."/>
            <person name="Zhong D."/>
            <person name="Zimmer A."/>
            <person name="Zwirko Z."/>
            <person name="Jaffe D.B."/>
            <person name="Alvarez P."/>
            <person name="Brockman W."/>
            <person name="Butler J."/>
            <person name="Chin C."/>
            <person name="Gnerre S."/>
            <person name="Grabherr M."/>
            <person name="Kleber M."/>
            <person name="Mauceli E."/>
            <person name="MacCallum I."/>
        </authorList>
    </citation>
    <scope>NUCLEOTIDE SEQUENCE [LARGE SCALE GENOMIC DNA]</scope>
    <source>
        <strain evidence="11">Tucson 14024-0371.13</strain>
    </source>
</reference>
<organism evidence="10 11">
    <name type="scientific">Drosophila ananassae</name>
    <name type="common">Fruit fly</name>
    <dbReference type="NCBI Taxonomy" id="7217"/>
    <lineage>
        <taxon>Eukaryota</taxon>
        <taxon>Metazoa</taxon>
        <taxon>Ecdysozoa</taxon>
        <taxon>Arthropoda</taxon>
        <taxon>Hexapoda</taxon>
        <taxon>Insecta</taxon>
        <taxon>Pterygota</taxon>
        <taxon>Neoptera</taxon>
        <taxon>Endopterygota</taxon>
        <taxon>Diptera</taxon>
        <taxon>Brachycera</taxon>
        <taxon>Muscomorpha</taxon>
        <taxon>Ephydroidea</taxon>
        <taxon>Drosophilidae</taxon>
        <taxon>Drosophila</taxon>
        <taxon>Sophophora</taxon>
    </lineage>
</organism>
<dbReference type="InterPro" id="IPR006808">
    <property type="entry name" value="ATP_synth_F0_gsu_mt"/>
</dbReference>
<keyword evidence="3" id="KW-0813">Transport</keyword>
<evidence type="ECO:0000256" key="6">
    <source>
        <dbReference type="ARBA" id="ARBA00023065"/>
    </source>
</evidence>
<evidence type="ECO:0000256" key="1">
    <source>
        <dbReference type="ARBA" id="ARBA00004325"/>
    </source>
</evidence>
<dbReference type="HOGENOM" id="CLU_152793_0_0_1"/>
<evidence type="ECO:0000256" key="3">
    <source>
        <dbReference type="ARBA" id="ARBA00022448"/>
    </source>
</evidence>
<keyword evidence="9" id="KW-0066">ATP synthesis</keyword>
<evidence type="ECO:0000313" key="11">
    <source>
        <dbReference type="Proteomes" id="UP000007801"/>
    </source>
</evidence>